<sequence length="200" mass="23108">MVLFLRLVSRGRLMFPYQVDQEISLRLPDQAGDSRHLYQLVNNSRTTIARWLPWANSMRSVKSEQQFLTQTMAYYRAGDSVNLLIIYRDQIAGMISFNSFDVNQKQGEMGYWLGNQYTGNGIVHRAVLSMCQIGFYDYHLNQIHIKAVVDNDRSNQVAKRAGFHLNQVIQDGILINGVGYQTNDWIMKKVNYKAHQSIKV</sequence>
<dbReference type="Proteomes" id="UP000327194">
    <property type="component" value="Chromosome"/>
</dbReference>
<accession>A0AAE6TW64</accession>
<proteinExistence type="predicted"/>
<dbReference type="EMBL" id="CP045562">
    <property type="protein sequence ID" value="QFX92158.1"/>
    <property type="molecule type" value="Genomic_DNA"/>
</dbReference>
<reference evidence="2 3" key="1">
    <citation type="submission" date="2019-10" db="EMBL/GenBank/DDBJ databases">
        <title>Genome sequencing of Lactobacillus fructivorans.</title>
        <authorList>
            <person name="Kim K."/>
        </authorList>
    </citation>
    <scope>NUCLEOTIDE SEQUENCE [LARGE SCALE GENOMIC DNA]</scope>
    <source>
        <strain evidence="2 3">LF543</strain>
    </source>
</reference>
<dbReference type="KEGG" id="lfv:LF543_00530"/>
<dbReference type="Gene3D" id="3.40.630.30">
    <property type="match status" value="1"/>
</dbReference>
<dbReference type="GO" id="GO:0005737">
    <property type="term" value="C:cytoplasm"/>
    <property type="evidence" value="ECO:0007669"/>
    <property type="project" value="TreeGrafter"/>
</dbReference>
<dbReference type="PANTHER" id="PTHR43441:SF11">
    <property type="entry name" value="RIBOSOMAL-PROTEIN-SERINE ACETYLTRANSFERASE"/>
    <property type="match status" value="1"/>
</dbReference>
<protein>
    <submittedName>
        <fullName evidence="2">GNAT family N-acetyltransferase</fullName>
    </submittedName>
</protein>
<name>A0AAE6TW64_9LACO</name>
<organism evidence="2 3">
    <name type="scientific">Fructilactobacillus fructivorans</name>
    <dbReference type="NCBI Taxonomy" id="1614"/>
    <lineage>
        <taxon>Bacteria</taxon>
        <taxon>Bacillati</taxon>
        <taxon>Bacillota</taxon>
        <taxon>Bacilli</taxon>
        <taxon>Lactobacillales</taxon>
        <taxon>Lactobacillaceae</taxon>
        <taxon>Fructilactobacillus</taxon>
    </lineage>
</organism>
<dbReference type="SUPFAM" id="SSF55729">
    <property type="entry name" value="Acyl-CoA N-acyltransferases (Nat)"/>
    <property type="match status" value="1"/>
</dbReference>
<evidence type="ECO:0000313" key="2">
    <source>
        <dbReference type="EMBL" id="QFX92158.1"/>
    </source>
</evidence>
<gene>
    <name evidence="2" type="ORF">LF543_00530</name>
</gene>
<evidence type="ECO:0000259" key="1">
    <source>
        <dbReference type="Pfam" id="PF13302"/>
    </source>
</evidence>
<dbReference type="GO" id="GO:0008999">
    <property type="term" value="F:protein-N-terminal-alanine acetyltransferase activity"/>
    <property type="evidence" value="ECO:0007669"/>
    <property type="project" value="TreeGrafter"/>
</dbReference>
<dbReference type="GO" id="GO:1990189">
    <property type="term" value="F:protein N-terminal-serine acetyltransferase activity"/>
    <property type="evidence" value="ECO:0007669"/>
    <property type="project" value="TreeGrafter"/>
</dbReference>
<dbReference type="InterPro" id="IPR051908">
    <property type="entry name" value="Ribosomal_N-acetyltransferase"/>
</dbReference>
<evidence type="ECO:0000313" key="3">
    <source>
        <dbReference type="Proteomes" id="UP000327194"/>
    </source>
</evidence>
<dbReference type="Pfam" id="PF13302">
    <property type="entry name" value="Acetyltransf_3"/>
    <property type="match status" value="1"/>
</dbReference>
<dbReference type="PANTHER" id="PTHR43441">
    <property type="entry name" value="RIBOSOMAL-PROTEIN-SERINE ACETYLTRANSFERASE"/>
    <property type="match status" value="1"/>
</dbReference>
<feature type="domain" description="N-acetyltransferase" evidence="1">
    <location>
        <begin position="25"/>
        <end position="164"/>
    </location>
</feature>
<dbReference type="InterPro" id="IPR000182">
    <property type="entry name" value="GNAT_dom"/>
</dbReference>
<dbReference type="AlphaFoldDB" id="A0AAE6TW64"/>
<dbReference type="InterPro" id="IPR016181">
    <property type="entry name" value="Acyl_CoA_acyltransferase"/>
</dbReference>